<dbReference type="EMBL" id="OZ037950">
    <property type="protein sequence ID" value="CAL1713812.1"/>
    <property type="molecule type" value="Genomic_DNA"/>
</dbReference>
<evidence type="ECO:0000313" key="3">
    <source>
        <dbReference type="Proteomes" id="UP001497453"/>
    </source>
</evidence>
<feature type="region of interest" description="Disordered" evidence="1">
    <location>
        <begin position="57"/>
        <end position="78"/>
    </location>
</feature>
<name>A0ABP1E2T2_9APHY</name>
<evidence type="ECO:0000256" key="1">
    <source>
        <dbReference type="SAM" id="MobiDB-lite"/>
    </source>
</evidence>
<accession>A0ABP1E2T2</accession>
<protein>
    <submittedName>
        <fullName evidence="2">Uncharacterized protein</fullName>
    </submittedName>
</protein>
<dbReference type="Proteomes" id="UP001497453">
    <property type="component" value="Chromosome 7"/>
</dbReference>
<organism evidence="2 3">
    <name type="scientific">Somion occarium</name>
    <dbReference type="NCBI Taxonomy" id="3059160"/>
    <lineage>
        <taxon>Eukaryota</taxon>
        <taxon>Fungi</taxon>
        <taxon>Dikarya</taxon>
        <taxon>Basidiomycota</taxon>
        <taxon>Agaricomycotina</taxon>
        <taxon>Agaricomycetes</taxon>
        <taxon>Polyporales</taxon>
        <taxon>Cerrenaceae</taxon>
        <taxon>Somion</taxon>
    </lineage>
</organism>
<reference evidence="3" key="1">
    <citation type="submission" date="2024-04" db="EMBL/GenBank/DDBJ databases">
        <authorList>
            <person name="Shaw F."/>
            <person name="Minotto A."/>
        </authorList>
    </citation>
    <scope>NUCLEOTIDE SEQUENCE [LARGE SCALE GENOMIC DNA]</scope>
</reference>
<proteinExistence type="predicted"/>
<keyword evidence="3" id="KW-1185">Reference proteome</keyword>
<evidence type="ECO:0000313" key="2">
    <source>
        <dbReference type="EMBL" id="CAL1713812.1"/>
    </source>
</evidence>
<sequence length="169" mass="18682">MSTTIERALTSLVRAQQPITVVNVLSAYLQIAGFATEPSAASEDAILAFEHALDKHPAPPPMRTTRNGKIVPSSNVPATGRRKYSADVARLREEYWKDKLGKSAKLKCTCADCGGFVGYVENGHVVDDHSSQKKRVVKKRKTKKRVVKRVHESETTWDPYAPSTSTFVL</sequence>
<gene>
    <name evidence="2" type="ORF">GFSPODELE1_LOCUS9494</name>
</gene>
<feature type="compositionally biased region" description="Polar residues" evidence="1">
    <location>
        <begin position="64"/>
        <end position="77"/>
    </location>
</feature>